<gene>
    <name evidence="2" type="ORF">CRG98_029530</name>
</gene>
<name>A0A2I0J1I4_PUNGR</name>
<dbReference type="EMBL" id="PGOL01002147">
    <property type="protein sequence ID" value="PKI50092.1"/>
    <property type="molecule type" value="Genomic_DNA"/>
</dbReference>
<dbReference type="Proteomes" id="UP000233551">
    <property type="component" value="Unassembled WGS sequence"/>
</dbReference>
<evidence type="ECO:0000313" key="3">
    <source>
        <dbReference type="Proteomes" id="UP000233551"/>
    </source>
</evidence>
<dbReference type="AlphaFoldDB" id="A0A2I0J1I4"/>
<feature type="region of interest" description="Disordered" evidence="1">
    <location>
        <begin position="47"/>
        <end position="75"/>
    </location>
</feature>
<keyword evidence="3" id="KW-1185">Reference proteome</keyword>
<comment type="caution">
    <text evidence="2">The sequence shown here is derived from an EMBL/GenBank/DDBJ whole genome shotgun (WGS) entry which is preliminary data.</text>
</comment>
<proteinExistence type="predicted"/>
<protein>
    <submittedName>
        <fullName evidence="2">Uncharacterized protein</fullName>
    </submittedName>
</protein>
<evidence type="ECO:0000313" key="2">
    <source>
        <dbReference type="EMBL" id="PKI50092.1"/>
    </source>
</evidence>
<accession>A0A2I0J1I4</accession>
<sequence>MDSHTGGPVWQNVNAESLARPIPITLRARELISDRVALISQVSRVTPERIQHPNHQSQGLKHPHTPSARDLSASNPSAKWGLALSHHFDPSRIQAEDNSGRDVRSEVRQSFGSSTDPTDILRTIRSSWDPLVRSDSTLDSHKPVLHQFRFQSFQSHDERKRNISCTQTDWDLFVVICISFEGSKTHIDDDTEIVEVKYGGIRGDDPFVIAPQMSEQRGQGKKKARLEFRVRTVVRMAP</sequence>
<reference evidence="2 3" key="1">
    <citation type="submission" date="2017-11" db="EMBL/GenBank/DDBJ databases">
        <title>De-novo sequencing of pomegranate (Punica granatum L.) genome.</title>
        <authorList>
            <person name="Akparov Z."/>
            <person name="Amiraslanov A."/>
            <person name="Hajiyeva S."/>
            <person name="Abbasov M."/>
            <person name="Kaur K."/>
            <person name="Hamwieh A."/>
            <person name="Solovyev V."/>
            <person name="Salamov A."/>
            <person name="Braich B."/>
            <person name="Kosarev P."/>
            <person name="Mahmoud A."/>
            <person name="Hajiyev E."/>
            <person name="Babayeva S."/>
            <person name="Izzatullayeva V."/>
            <person name="Mammadov A."/>
            <person name="Mammadov A."/>
            <person name="Sharifova S."/>
            <person name="Ojaghi J."/>
            <person name="Eynullazada K."/>
            <person name="Bayramov B."/>
            <person name="Abdulazimova A."/>
            <person name="Shahmuradov I."/>
        </authorList>
    </citation>
    <scope>NUCLEOTIDE SEQUENCE [LARGE SCALE GENOMIC DNA]</scope>
    <source>
        <strain evidence="3">cv. AG2017</strain>
        <tissue evidence="2">Leaf</tissue>
    </source>
</reference>
<organism evidence="2 3">
    <name type="scientific">Punica granatum</name>
    <name type="common">Pomegranate</name>
    <dbReference type="NCBI Taxonomy" id="22663"/>
    <lineage>
        <taxon>Eukaryota</taxon>
        <taxon>Viridiplantae</taxon>
        <taxon>Streptophyta</taxon>
        <taxon>Embryophyta</taxon>
        <taxon>Tracheophyta</taxon>
        <taxon>Spermatophyta</taxon>
        <taxon>Magnoliopsida</taxon>
        <taxon>eudicotyledons</taxon>
        <taxon>Gunneridae</taxon>
        <taxon>Pentapetalae</taxon>
        <taxon>rosids</taxon>
        <taxon>malvids</taxon>
        <taxon>Myrtales</taxon>
        <taxon>Lythraceae</taxon>
        <taxon>Punica</taxon>
    </lineage>
</organism>
<evidence type="ECO:0000256" key="1">
    <source>
        <dbReference type="SAM" id="MobiDB-lite"/>
    </source>
</evidence>